<keyword evidence="1" id="KW-0175">Coiled coil</keyword>
<dbReference type="EMBL" id="MU854448">
    <property type="protein sequence ID" value="KAK4035301.1"/>
    <property type="molecule type" value="Genomic_DNA"/>
</dbReference>
<feature type="compositionally biased region" description="Low complexity" evidence="2">
    <location>
        <begin position="285"/>
        <end position="300"/>
    </location>
</feature>
<feature type="region of interest" description="Disordered" evidence="2">
    <location>
        <begin position="35"/>
        <end position="68"/>
    </location>
</feature>
<feature type="compositionally biased region" description="Low complexity" evidence="2">
    <location>
        <begin position="169"/>
        <end position="183"/>
    </location>
</feature>
<reference evidence="5" key="1">
    <citation type="journal article" date="2023" name="Mol. Phylogenet. Evol.">
        <title>Genome-scale phylogeny and comparative genomics of the fungal order Sordariales.</title>
        <authorList>
            <person name="Hensen N."/>
            <person name="Bonometti L."/>
            <person name="Westerberg I."/>
            <person name="Brannstrom I.O."/>
            <person name="Guillou S."/>
            <person name="Cros-Aarteil S."/>
            <person name="Calhoun S."/>
            <person name="Haridas S."/>
            <person name="Kuo A."/>
            <person name="Mondo S."/>
            <person name="Pangilinan J."/>
            <person name="Riley R."/>
            <person name="LaButti K."/>
            <person name="Andreopoulos B."/>
            <person name="Lipzen A."/>
            <person name="Chen C."/>
            <person name="Yan M."/>
            <person name="Daum C."/>
            <person name="Ng V."/>
            <person name="Clum A."/>
            <person name="Steindorff A."/>
            <person name="Ohm R.A."/>
            <person name="Martin F."/>
            <person name="Silar P."/>
            <person name="Natvig D.O."/>
            <person name="Lalanne C."/>
            <person name="Gautier V."/>
            <person name="Ament-Velasquez S.L."/>
            <person name="Kruys A."/>
            <person name="Hutchinson M.I."/>
            <person name="Powell A.J."/>
            <person name="Barry K."/>
            <person name="Miller A.N."/>
            <person name="Grigoriev I.V."/>
            <person name="Debuchy R."/>
            <person name="Gladieux P."/>
            <person name="Hiltunen Thoren M."/>
            <person name="Johannesson H."/>
        </authorList>
    </citation>
    <scope>NUCLEOTIDE SEQUENCE [LARGE SCALE GENOMIC DNA]</scope>
    <source>
        <strain evidence="5">CBS 284.82</strain>
    </source>
</reference>
<evidence type="ECO:0000256" key="1">
    <source>
        <dbReference type="SAM" id="Coils"/>
    </source>
</evidence>
<evidence type="ECO:0000256" key="2">
    <source>
        <dbReference type="SAM" id="MobiDB-lite"/>
    </source>
</evidence>
<feature type="region of interest" description="Disordered" evidence="2">
    <location>
        <begin position="472"/>
        <end position="505"/>
    </location>
</feature>
<organism evidence="4 5">
    <name type="scientific">Parachaetomium inaequale</name>
    <dbReference type="NCBI Taxonomy" id="2588326"/>
    <lineage>
        <taxon>Eukaryota</taxon>
        <taxon>Fungi</taxon>
        <taxon>Dikarya</taxon>
        <taxon>Ascomycota</taxon>
        <taxon>Pezizomycotina</taxon>
        <taxon>Sordariomycetes</taxon>
        <taxon>Sordariomycetidae</taxon>
        <taxon>Sordariales</taxon>
        <taxon>Chaetomiaceae</taxon>
        <taxon>Parachaetomium</taxon>
    </lineage>
</organism>
<keyword evidence="5" id="KW-1185">Reference proteome</keyword>
<feature type="compositionally biased region" description="Polar residues" evidence="2">
    <location>
        <begin position="268"/>
        <end position="279"/>
    </location>
</feature>
<sequence>MSQPSEVEQLRAALEQNEREKRAIIEKLSRAQVRGAAPLMLTRLQDQSRPMKRSKTTHAAGSSAMAPMLRSRSSISRPGANPNPFVCNGPSPIAPPVMQSSLSAAGPNSMGGYLHQKQSPYPVNFIPDGPSQHGELGRELDVGEFLLMHDDALLSTISPINIPPSTLLSPQESEQYPSSSFPSAYGSLTSGPTIETAPMSRRNSSMNDGASISGQFSEMVRIQSQQSAGSYRPSPVAAHPPLLGKRASEDSGVIVMQGGSFSYAYPSSAPTHSPLSQHQHAMEPSLSQSSIQSTSSAGLSPHDTNGSFLAQHLSMERSVSRDSIKSNSSLQLRAKEALARQNFAASKSRHLQPKPAAGAIKHDAADPVNNAKDGKAVIAKTKYERPKHPKVMCNQCSEHPEGFRGEHELRRHTEAKHKSMVKKWICRDPDLYGIPHSETAVKPLKDCKQCSQSKPYGAYYNAAAHLRRTHFKVKPRKGAAGSKNGQSKVDEEKEKRGGKGGGDWPSMSELKQWMVEVTVPMDQAGALLPDGAESIGAVDAEDLENEFENSQYSSQGGLPIRMASDGFDMAAFTGVGDGFGQAIDLTGAASFQGDLDSQLSEMYRLNGAVFPASPLQGLPISSAGFDYRNADLSTQQTMAASLMSLDSHGYTSPVSSTTTITQTGGVYMDQILPQASMQPSRDDVADLPFDLTFTAMGQ</sequence>
<comment type="caution">
    <text evidence="4">The sequence shown here is derived from an EMBL/GenBank/DDBJ whole genome shotgun (WGS) entry which is preliminary data.</text>
</comment>
<dbReference type="Pfam" id="PF25438">
    <property type="entry name" value="DUF7896"/>
    <property type="match status" value="1"/>
</dbReference>
<feature type="region of interest" description="Disordered" evidence="2">
    <location>
        <begin position="267"/>
        <end position="307"/>
    </location>
</feature>
<dbReference type="PANTHER" id="PTHR42031:SF1">
    <property type="entry name" value="KEY LIME PATHOGENICITY PROTEIN"/>
    <property type="match status" value="1"/>
</dbReference>
<feature type="coiled-coil region" evidence="1">
    <location>
        <begin position="7"/>
        <end position="34"/>
    </location>
</feature>
<gene>
    <name evidence="4" type="ORF">C8A01DRAFT_18002</name>
</gene>
<dbReference type="InterPro" id="IPR057218">
    <property type="entry name" value="DUF7896"/>
</dbReference>
<dbReference type="AlphaFoldDB" id="A0AAN6PF72"/>
<evidence type="ECO:0000259" key="3">
    <source>
        <dbReference type="Pfam" id="PF25438"/>
    </source>
</evidence>
<protein>
    <recommendedName>
        <fullName evidence="3">DUF7896 domain-containing protein</fullName>
    </recommendedName>
</protein>
<accession>A0AAN6PF72</accession>
<evidence type="ECO:0000313" key="4">
    <source>
        <dbReference type="EMBL" id="KAK4035301.1"/>
    </source>
</evidence>
<evidence type="ECO:0000313" key="5">
    <source>
        <dbReference type="Proteomes" id="UP001303115"/>
    </source>
</evidence>
<feature type="compositionally biased region" description="Basic and acidic residues" evidence="2">
    <location>
        <begin position="488"/>
        <end position="497"/>
    </location>
</feature>
<name>A0AAN6PF72_9PEZI</name>
<dbReference type="PANTHER" id="PTHR42031">
    <property type="entry name" value="KEY LIME PATHOGENICITY PROTEIN"/>
    <property type="match status" value="1"/>
</dbReference>
<feature type="domain" description="DUF7896" evidence="3">
    <location>
        <begin position="420"/>
        <end position="517"/>
    </location>
</feature>
<feature type="region of interest" description="Disordered" evidence="2">
    <location>
        <begin position="223"/>
        <end position="244"/>
    </location>
</feature>
<feature type="region of interest" description="Disordered" evidence="2">
    <location>
        <begin position="168"/>
        <end position="205"/>
    </location>
</feature>
<proteinExistence type="predicted"/>
<dbReference type="Proteomes" id="UP001303115">
    <property type="component" value="Unassembled WGS sequence"/>
</dbReference>